<dbReference type="EMBL" id="FBWK01000030">
    <property type="protein sequence ID" value="CUX28319.1"/>
    <property type="molecule type" value="Genomic_DNA"/>
</dbReference>
<proteinExistence type="predicted"/>
<reference evidence="2" key="1">
    <citation type="submission" date="2016-01" db="EMBL/GenBank/DDBJ databases">
        <authorList>
            <person name="Regsiter A."/>
            <person name="william w."/>
        </authorList>
    </citation>
    <scope>NUCLEOTIDE SEQUENCE [LARGE SCALE GENOMIC DNA]</scope>
    <source>
        <strain evidence="2">CFBP 6623</strain>
    </source>
</reference>
<name>A0A1S7PZ44_9HYPH</name>
<gene>
    <name evidence="1" type="ORF">AGR3A_Cc360048</name>
</gene>
<protein>
    <submittedName>
        <fullName evidence="1">Uncharacterized protein</fullName>
    </submittedName>
</protein>
<sequence length="78" mass="8212">MPPATTAANHQAVQPVSRKEASHGYFLLLALPPDPPPFCPADAFAGLTGTSKTLVCPKGRAERSSSAIAHVFMTDHLD</sequence>
<evidence type="ECO:0000313" key="2">
    <source>
        <dbReference type="Proteomes" id="UP000191988"/>
    </source>
</evidence>
<dbReference type="STRING" id="1183432.AGR3A_Cc360048"/>
<evidence type="ECO:0000313" key="1">
    <source>
        <dbReference type="EMBL" id="CUX28319.1"/>
    </source>
</evidence>
<dbReference type="Proteomes" id="UP000191988">
    <property type="component" value="Unassembled WGS sequence"/>
</dbReference>
<organism evidence="1 2">
    <name type="scientific">Agrobacterium tomkonis CFBP 6623</name>
    <dbReference type="NCBI Taxonomy" id="1183432"/>
    <lineage>
        <taxon>Bacteria</taxon>
        <taxon>Pseudomonadati</taxon>
        <taxon>Pseudomonadota</taxon>
        <taxon>Alphaproteobacteria</taxon>
        <taxon>Hyphomicrobiales</taxon>
        <taxon>Rhizobiaceae</taxon>
        <taxon>Rhizobium/Agrobacterium group</taxon>
        <taxon>Agrobacterium</taxon>
        <taxon>Agrobacterium tumefaciens complex</taxon>
    </lineage>
</organism>
<dbReference type="AlphaFoldDB" id="A0A1S7PZ44"/>
<accession>A0A1S7PZ44</accession>
<keyword evidence="2" id="KW-1185">Reference proteome</keyword>